<comment type="caution">
    <text evidence="1">The sequence shown here is derived from an EMBL/GenBank/DDBJ whole genome shotgun (WGS) entry which is preliminary data.</text>
</comment>
<evidence type="ECO:0000313" key="2">
    <source>
        <dbReference type="Proteomes" id="UP000186364"/>
    </source>
</evidence>
<dbReference type="EMBL" id="MKIP01000057">
    <property type="protein sequence ID" value="OLP58565.1"/>
    <property type="molecule type" value="Genomic_DNA"/>
</dbReference>
<dbReference type="Proteomes" id="UP000186364">
    <property type="component" value="Unassembled WGS sequence"/>
</dbReference>
<gene>
    <name evidence="1" type="ORF">BJF93_17040</name>
</gene>
<accession>A0A1Q9ATB7</accession>
<organism evidence="1 2">
    <name type="scientific">Xaviernesmea oryzae</name>
    <dbReference type="NCBI Taxonomy" id="464029"/>
    <lineage>
        <taxon>Bacteria</taxon>
        <taxon>Pseudomonadati</taxon>
        <taxon>Pseudomonadota</taxon>
        <taxon>Alphaproteobacteria</taxon>
        <taxon>Hyphomicrobiales</taxon>
        <taxon>Rhizobiaceae</taxon>
        <taxon>Rhizobium/Agrobacterium group</taxon>
        <taxon>Xaviernesmea</taxon>
    </lineage>
</organism>
<proteinExistence type="predicted"/>
<protein>
    <submittedName>
        <fullName evidence="1">Uncharacterized protein</fullName>
    </submittedName>
</protein>
<dbReference type="AlphaFoldDB" id="A0A1Q9ATB7"/>
<reference evidence="1 2" key="1">
    <citation type="submission" date="2016-09" db="EMBL/GenBank/DDBJ databases">
        <title>Rhizobium sp. nov., a novel species isolated from the rice rhizosphere.</title>
        <authorList>
            <person name="Zhao J."/>
            <person name="Zhang X."/>
        </authorList>
    </citation>
    <scope>NUCLEOTIDE SEQUENCE [LARGE SCALE GENOMIC DNA]</scope>
    <source>
        <strain evidence="1 2">1.7048</strain>
    </source>
</reference>
<evidence type="ECO:0000313" key="1">
    <source>
        <dbReference type="EMBL" id="OLP58565.1"/>
    </source>
</evidence>
<name>A0A1Q9ATB7_9HYPH</name>
<sequence length="68" mass="7748">MQAFFETYCALIGSDLLYPESDFGNGYAWKRKFGIISNKPINHRLVRLLFQALGNDICIQEYQSSTPG</sequence>
<keyword evidence="2" id="KW-1185">Reference proteome</keyword>